<evidence type="ECO:0000256" key="4">
    <source>
        <dbReference type="ARBA" id="ARBA00023134"/>
    </source>
</evidence>
<dbReference type="Pfam" id="PF00350">
    <property type="entry name" value="Dynamin_N"/>
    <property type="match status" value="2"/>
</dbReference>
<evidence type="ECO:0000259" key="7">
    <source>
        <dbReference type="Pfam" id="PF00350"/>
    </source>
</evidence>
<evidence type="ECO:0000256" key="2">
    <source>
        <dbReference type="ARBA" id="ARBA00022741"/>
    </source>
</evidence>
<dbReference type="EMBL" id="BAUU01000002">
    <property type="protein sequence ID" value="GAE29062.1"/>
    <property type="molecule type" value="Genomic_DNA"/>
</dbReference>
<comment type="subcellular location">
    <subcellularLocation>
        <location evidence="1">Membrane</location>
    </subcellularLocation>
</comment>
<dbReference type="GO" id="GO:0016020">
    <property type="term" value="C:membrane"/>
    <property type="evidence" value="ECO:0007669"/>
    <property type="project" value="UniProtKB-SubCell"/>
</dbReference>
<dbReference type="Proteomes" id="UP000018895">
    <property type="component" value="Unassembled WGS sequence"/>
</dbReference>
<evidence type="ECO:0000256" key="3">
    <source>
        <dbReference type="ARBA" id="ARBA00022801"/>
    </source>
</evidence>
<gene>
    <name evidence="8" type="ORF">JCM9152_401</name>
</gene>
<dbReference type="Gene3D" id="3.40.50.300">
    <property type="entry name" value="P-loop containing nucleotide triphosphate hydrolases"/>
    <property type="match status" value="2"/>
</dbReference>
<evidence type="ECO:0000256" key="6">
    <source>
        <dbReference type="SAM" id="Coils"/>
    </source>
</evidence>
<accession>W4QAR6</accession>
<feature type="coiled-coil region" evidence="6">
    <location>
        <begin position="922"/>
        <end position="956"/>
    </location>
</feature>
<reference evidence="8" key="1">
    <citation type="journal article" date="2014" name="Genome Announc.">
        <title>Draft Genome Sequences of Three Alkaliphilic Bacillus Strains, Bacillus wakoensis JCM 9140T, Bacillus akibai JCM 9157T, and Bacillus hemicellulosilyticus JCM 9152T.</title>
        <authorList>
            <person name="Yuki M."/>
            <person name="Oshima K."/>
            <person name="Suda W."/>
            <person name="Oshida Y."/>
            <person name="Kitamura K."/>
            <person name="Iida T."/>
            <person name="Hattori M."/>
            <person name="Ohkuma M."/>
        </authorList>
    </citation>
    <scope>NUCLEOTIDE SEQUENCE [LARGE SCALE GENOMIC DNA]</scope>
    <source>
        <strain evidence="8">JCM 9152</strain>
    </source>
</reference>
<comment type="caution">
    <text evidence="8">The sequence shown here is derived from an EMBL/GenBank/DDBJ whole genome shotgun (WGS) entry which is preliminary data.</text>
</comment>
<keyword evidence="9" id="KW-1185">Reference proteome</keyword>
<feature type="domain" description="Dynamin N-terminal" evidence="7">
    <location>
        <begin position="33"/>
        <end position="188"/>
    </location>
</feature>
<dbReference type="AlphaFoldDB" id="W4QAR6"/>
<evidence type="ECO:0000256" key="5">
    <source>
        <dbReference type="ARBA" id="ARBA00023136"/>
    </source>
</evidence>
<dbReference type="STRING" id="1236971.JCM9152_401"/>
<dbReference type="InterPro" id="IPR027417">
    <property type="entry name" value="P-loop_NTPase"/>
</dbReference>
<dbReference type="PANTHER" id="PTHR10465">
    <property type="entry name" value="TRANSMEMBRANE GTPASE FZO1"/>
    <property type="match status" value="1"/>
</dbReference>
<dbReference type="SUPFAM" id="SSF52540">
    <property type="entry name" value="P-loop containing nucleoside triphosphate hydrolases"/>
    <property type="match status" value="2"/>
</dbReference>
<dbReference type="InterPro" id="IPR027094">
    <property type="entry name" value="Mitofusin_fam"/>
</dbReference>
<name>W4QAR6_9BACI</name>
<sequence>MIETLERVIRETEQETLKKMKIQNKVQEQSFQVAFCGHFSAGKSTVLNRLMGKDLLPTSPIPTSANIIRIQNGSLGLTIQNKEGVEQKWEGEIPWEQVRNFGMNGVDIHSITISAPLPFLNERSVIFDTPGVDSTDPTHQEVTMDALQETDLIVYVMEYNHVQSETNLNFLKQLTDENKPIYMIINQIDKHDEDELSFKHFDHSTRETLKNWGIHYLKLAYTSMKAHHHPLNDWTEVDEDIKTLLYFSNDLVPLANKRLLQGFYLRIMLRLEDDRNEAIQEIKDKMLHSGLNPNDIREREELLNKRSDLEGAKARLEQNFTKQWNDLVKNVTLFPYTTTELTRQWLEAMDPSYRVGWIFSKKKTDQARQERLQRLKNELEDKVQSLIIFHLQALFRSYDLDLLTNRHEVEAAIEKLTISLDYDFFTSSVQQGPKNRDYVFTYTKERTKEIVSRIKRQATHVLELIQIGMENYWTRERNSVSERLNQLRVVEQYVGEMNERKKRYDDVIVEYAREASQYKDEDRYESMLKSTMQRTLPTFAQHEWGEMTLPNESVIGVVEQEGSEAPNDRFDEKIAMKWIKELKSHFQNAGHHAVDEERKEILKRIKRFENRTFTISLFGAFSAGKSSFANALLGDHVLPVSPNPTTATVNVVKQSNHEHESGTALIEMKSEQTIRKEIELVSKQLEVDVSYETIQKWDHTKYTATSKWQKTYHAYLTMLKTGLSGQEDFLLDDSYSVSLNDVSPFIAKEERACLVQKVTIFYDCELTKNGVVLVDTPGVNSIHGRHTQVAFKQVQQSDAIFYVSYYNHSFSKADQLFLQQMAKVNDGFREDKLYFILNASDLASNESELNGVKNHVIQQLKNNGISEPRLFALSSKKGLSGKQSNEPDNPFQNFERTFYASTINDILKLSYMLIVDEIKKYKEILIESIDLIQSENDKKEEKEKELHAKLKHWKEEVSNTSYDVISQLSKQELQQLFVYLRERIRFQLNDNYQDIVNVTTVTGANKRTQKQTLRSALVEWLNEGDHFIKQELQATFVRIDAKIHLSINEWIDLLMVRIQNDFQSLSRPVEDMNHFQVDIRSRRFLEIEIDRYIQQFHSLRRFFEEGENRRWKEELVTKGTEHVQEQLKACEDETIIHLHSFIEQYVANIKEQFYDKLQRQSDRFYSLMNDTQLDILFTEEKKVNQFIKDGVSQLQK</sequence>
<dbReference type="PANTHER" id="PTHR10465:SF0">
    <property type="entry name" value="SARCALUMENIN"/>
    <property type="match status" value="1"/>
</dbReference>
<dbReference type="GO" id="GO:0003924">
    <property type="term" value="F:GTPase activity"/>
    <property type="evidence" value="ECO:0007669"/>
    <property type="project" value="InterPro"/>
</dbReference>
<dbReference type="OrthoDB" id="5477114at2"/>
<keyword evidence="2" id="KW-0547">Nucleotide-binding</keyword>
<keyword evidence="4" id="KW-0342">GTP-binding</keyword>
<dbReference type="CDD" id="cd09912">
    <property type="entry name" value="DLP_2"/>
    <property type="match status" value="1"/>
</dbReference>
<evidence type="ECO:0000313" key="8">
    <source>
        <dbReference type="EMBL" id="GAE29062.1"/>
    </source>
</evidence>
<keyword evidence="6" id="KW-0175">Coiled coil</keyword>
<dbReference type="RefSeq" id="WP_052015475.1">
    <property type="nucleotide sequence ID" value="NZ_BAUU01000002.1"/>
</dbReference>
<dbReference type="InterPro" id="IPR045063">
    <property type="entry name" value="Dynamin_N"/>
</dbReference>
<protein>
    <submittedName>
        <fullName evidence="8">Uncharacterized protein Bsub YpbR</fullName>
    </submittedName>
</protein>
<keyword evidence="3" id="KW-0378">Hydrolase</keyword>
<proteinExistence type="predicted"/>
<dbReference type="GO" id="GO:0005525">
    <property type="term" value="F:GTP binding"/>
    <property type="evidence" value="ECO:0007669"/>
    <property type="project" value="UniProtKB-KW"/>
</dbReference>
<feature type="domain" description="Dynamin N-terminal" evidence="7">
    <location>
        <begin position="615"/>
        <end position="827"/>
    </location>
</feature>
<evidence type="ECO:0000313" key="9">
    <source>
        <dbReference type="Proteomes" id="UP000018895"/>
    </source>
</evidence>
<keyword evidence="5" id="KW-0472">Membrane</keyword>
<organism evidence="8 9">
    <name type="scientific">Halalkalibacter hemicellulosilyticusJCM 9152</name>
    <dbReference type="NCBI Taxonomy" id="1236971"/>
    <lineage>
        <taxon>Bacteria</taxon>
        <taxon>Bacillati</taxon>
        <taxon>Bacillota</taxon>
        <taxon>Bacilli</taxon>
        <taxon>Bacillales</taxon>
        <taxon>Bacillaceae</taxon>
        <taxon>Halalkalibacter</taxon>
    </lineage>
</organism>
<evidence type="ECO:0000256" key="1">
    <source>
        <dbReference type="ARBA" id="ARBA00004370"/>
    </source>
</evidence>